<evidence type="ECO:0000256" key="1">
    <source>
        <dbReference type="SAM" id="MobiDB-lite"/>
    </source>
</evidence>
<evidence type="ECO:0000256" key="2">
    <source>
        <dbReference type="SAM" id="SignalP"/>
    </source>
</evidence>
<name>A0A1N7K3V9_9CORY</name>
<dbReference type="STRING" id="1161099.SAMN05444817_1144"/>
<feature type="signal peptide" evidence="2">
    <location>
        <begin position="1"/>
        <end position="23"/>
    </location>
</feature>
<feature type="region of interest" description="Disordered" evidence="1">
    <location>
        <begin position="27"/>
        <end position="140"/>
    </location>
</feature>
<keyword evidence="2" id="KW-0732">Signal</keyword>
<reference evidence="4" key="1">
    <citation type="submission" date="2017-01" db="EMBL/GenBank/DDBJ databases">
        <authorList>
            <person name="Varghese N."/>
            <person name="Submissions S."/>
        </authorList>
    </citation>
    <scope>NUCLEOTIDE SEQUENCE [LARGE SCALE GENOMIC DNA]</scope>
    <source>
        <strain evidence="4">DSM 44531</strain>
    </source>
</reference>
<gene>
    <name evidence="3" type="ORF">SAMN05444817_1144</name>
</gene>
<feature type="chain" id="PRO_5039449002" evidence="2">
    <location>
        <begin position="24"/>
        <end position="228"/>
    </location>
</feature>
<dbReference type="Proteomes" id="UP000186292">
    <property type="component" value="Unassembled WGS sequence"/>
</dbReference>
<evidence type="ECO:0000313" key="3">
    <source>
        <dbReference type="EMBL" id="SIS56238.1"/>
    </source>
</evidence>
<proteinExistence type="predicted"/>
<dbReference type="RefSeq" id="WP_076599837.1">
    <property type="nucleotide sequence ID" value="NZ_CP046976.1"/>
</dbReference>
<sequence length="228" mass="24583">MTSRRRATRFTSVIIGTSLLLTACGGNDSAEVPQAAPEKPAGDVEIVTVTQYNDGTVLGPDDEAEGDADEPEAVDAADTEEEHADTGADGNDAADDDTQDQESSDLAPGETEYIGTVEKQTTEEVLKGAPDPNPDYSKPSDRYYVLVLDEPTEITARKAGPEPYTRVNEIISLGNNDSYSNSSEQWEPYVGKRVRLIVEKGNLSYPSGTDMPLGAIRLVEDRGRVEEL</sequence>
<dbReference type="OrthoDB" id="4426122at2"/>
<accession>A0A1N7K3V9</accession>
<dbReference type="EMBL" id="FTOF01000014">
    <property type="protein sequence ID" value="SIS56238.1"/>
    <property type="molecule type" value="Genomic_DNA"/>
</dbReference>
<keyword evidence="4" id="KW-1185">Reference proteome</keyword>
<feature type="compositionally biased region" description="Acidic residues" evidence="1">
    <location>
        <begin position="60"/>
        <end position="83"/>
    </location>
</feature>
<protein>
    <submittedName>
        <fullName evidence="3">Uncharacterized protein</fullName>
    </submittedName>
</protein>
<evidence type="ECO:0000313" key="4">
    <source>
        <dbReference type="Proteomes" id="UP000186292"/>
    </source>
</evidence>
<dbReference type="AlphaFoldDB" id="A0A1N7K3V9"/>
<dbReference type="PROSITE" id="PS51257">
    <property type="entry name" value="PROKAR_LIPOPROTEIN"/>
    <property type="match status" value="1"/>
</dbReference>
<organism evidence="3 4">
    <name type="scientific">Corynebacterium appendicis CIP 107643</name>
    <dbReference type="NCBI Taxonomy" id="1161099"/>
    <lineage>
        <taxon>Bacteria</taxon>
        <taxon>Bacillati</taxon>
        <taxon>Actinomycetota</taxon>
        <taxon>Actinomycetes</taxon>
        <taxon>Mycobacteriales</taxon>
        <taxon>Corynebacteriaceae</taxon>
        <taxon>Corynebacterium</taxon>
    </lineage>
</organism>
<feature type="compositionally biased region" description="Acidic residues" evidence="1">
    <location>
        <begin position="92"/>
        <end position="103"/>
    </location>
</feature>